<protein>
    <recommendedName>
        <fullName evidence="4">Outer membrane protein beta-barrel domain-containing protein</fullName>
    </recommendedName>
</protein>
<accession>A0A1I4B376</accession>
<dbReference type="RefSeq" id="WP_139216127.1">
    <property type="nucleotide sequence ID" value="NZ_FOSZ01000001.1"/>
</dbReference>
<dbReference type="Proteomes" id="UP000198851">
    <property type="component" value="Unassembled WGS sequence"/>
</dbReference>
<name>A0A1I4B376_9RHOB</name>
<feature type="chain" id="PRO_5011458933" description="Outer membrane protein beta-barrel domain-containing protein" evidence="1">
    <location>
        <begin position="23"/>
        <end position="240"/>
    </location>
</feature>
<dbReference type="EMBL" id="FOSZ01000001">
    <property type="protein sequence ID" value="SFK62993.1"/>
    <property type="molecule type" value="Genomic_DNA"/>
</dbReference>
<sequence length="240" mass="25911">MTFRTLSAAVVASLLVAGTAQAQQYNGDISFGLYNNSGDTSRFGAETLGYLYSRSSFEFGGAWGAQFDLGGAAIFGDNAQPAVGGHLFYNVNENISLGAFYAHEGYLRARAPGESFGDAQHYGLEFHYSQANIEMNGYYGKYKPDCCSNRDLAGIDAKFGIGTVPGLKIVAGMHGSFNGADDFYWYGGAEKDYSNNMTFGARYSRDDDENVFGLYADYKFGSGAKFSMRGLGSAMRGDHN</sequence>
<organism evidence="2 3">
    <name type="scientific">Shimia haliotis</name>
    <dbReference type="NCBI Taxonomy" id="1280847"/>
    <lineage>
        <taxon>Bacteria</taxon>
        <taxon>Pseudomonadati</taxon>
        <taxon>Pseudomonadota</taxon>
        <taxon>Alphaproteobacteria</taxon>
        <taxon>Rhodobacterales</taxon>
        <taxon>Roseobacteraceae</taxon>
    </lineage>
</organism>
<evidence type="ECO:0000313" key="3">
    <source>
        <dbReference type="Proteomes" id="UP000198851"/>
    </source>
</evidence>
<proteinExistence type="predicted"/>
<reference evidence="3" key="1">
    <citation type="submission" date="2016-10" db="EMBL/GenBank/DDBJ databases">
        <authorList>
            <person name="Varghese N."/>
            <person name="Submissions S."/>
        </authorList>
    </citation>
    <scope>NUCLEOTIDE SEQUENCE [LARGE SCALE GENOMIC DNA]</scope>
    <source>
        <strain evidence="3">DSM 28453</strain>
    </source>
</reference>
<dbReference type="SUPFAM" id="SSF56935">
    <property type="entry name" value="Porins"/>
    <property type="match status" value="1"/>
</dbReference>
<keyword evidence="1" id="KW-0732">Signal</keyword>
<keyword evidence="3" id="KW-1185">Reference proteome</keyword>
<dbReference type="AlphaFoldDB" id="A0A1I4B376"/>
<evidence type="ECO:0000256" key="1">
    <source>
        <dbReference type="SAM" id="SignalP"/>
    </source>
</evidence>
<evidence type="ECO:0008006" key="4">
    <source>
        <dbReference type="Google" id="ProtNLM"/>
    </source>
</evidence>
<evidence type="ECO:0000313" key="2">
    <source>
        <dbReference type="EMBL" id="SFK62993.1"/>
    </source>
</evidence>
<gene>
    <name evidence="2" type="ORF">SAMN04488036_101762</name>
</gene>
<feature type="signal peptide" evidence="1">
    <location>
        <begin position="1"/>
        <end position="22"/>
    </location>
</feature>